<proteinExistence type="predicted"/>
<accession>A0A8H7RSD1</accession>
<dbReference type="Gene3D" id="1.25.40.990">
    <property type="match status" value="1"/>
</dbReference>
<protein>
    <recommendedName>
        <fullName evidence="4">PCI domain-containing protein</fullName>
    </recommendedName>
</protein>
<evidence type="ECO:0000313" key="3">
    <source>
        <dbReference type="Proteomes" id="UP000650833"/>
    </source>
</evidence>
<dbReference type="PANTHER" id="PTHR39398:SF1">
    <property type="entry name" value="CSN8_PSMD8_EIF3K DOMAIN-CONTAINING PROTEIN"/>
    <property type="match status" value="1"/>
</dbReference>
<comment type="caution">
    <text evidence="2">The sequence shown here is derived from an EMBL/GenBank/DDBJ whole genome shotgun (WGS) entry which is preliminary data.</text>
</comment>
<dbReference type="Proteomes" id="UP000650833">
    <property type="component" value="Unassembled WGS sequence"/>
</dbReference>
<name>A0A8H7RSD1_9FUNG</name>
<dbReference type="AlphaFoldDB" id="A0A8H7RSD1"/>
<reference evidence="2" key="1">
    <citation type="submission" date="2020-12" db="EMBL/GenBank/DDBJ databases">
        <title>Metabolic potential, ecology and presence of endohyphal bacteria is reflected in genomic diversity of Mucoromycotina.</title>
        <authorList>
            <person name="Muszewska A."/>
            <person name="Okrasinska A."/>
            <person name="Steczkiewicz K."/>
            <person name="Drgas O."/>
            <person name="Orlowska M."/>
            <person name="Perlinska-Lenart U."/>
            <person name="Aleksandrzak-Piekarczyk T."/>
            <person name="Szatraj K."/>
            <person name="Zielenkiewicz U."/>
            <person name="Pilsyk S."/>
            <person name="Malc E."/>
            <person name="Mieczkowski P."/>
            <person name="Kruszewska J.S."/>
            <person name="Biernat P."/>
            <person name="Pawlowska J."/>
        </authorList>
    </citation>
    <scope>NUCLEOTIDE SEQUENCE</scope>
    <source>
        <strain evidence="2">CBS 226.32</strain>
    </source>
</reference>
<evidence type="ECO:0008006" key="4">
    <source>
        <dbReference type="Google" id="ProtNLM"/>
    </source>
</evidence>
<dbReference type="PANTHER" id="PTHR39398">
    <property type="entry name" value="YALI0F14311P"/>
    <property type="match status" value="1"/>
</dbReference>
<feature type="region of interest" description="Disordered" evidence="1">
    <location>
        <begin position="1"/>
        <end position="31"/>
    </location>
</feature>
<evidence type="ECO:0000256" key="1">
    <source>
        <dbReference type="SAM" id="MobiDB-lite"/>
    </source>
</evidence>
<sequence>MSRQPLEGLTVRIFDPPKSSEESTSGSRGYREYTEVVGSDQLRNRNYNWNKKKMSANGIKQSTKDWESDTQSKKSEKVQDLSLVKIAEIQGVQDKKKWESIVDLFRKLREGIFASNWSKGNYAFSTEVYESSVDCSIKASNYGELVKSLSVLMQLYELQNYTKAKPYYTALDIIYHTCYNPNLNLARERITCLKRTFTNESRFVKDLVKSVSTQNSILYFKLYYNNPYPAFRFLMDNRTDYMRIKAIAILRKVYLSASISWIGKWLGIYHDNNAVIQELERLVKPTCIKSIDNESNIVYFTKK</sequence>
<organism evidence="2 3">
    <name type="scientific">Mucor plumbeus</name>
    <dbReference type="NCBI Taxonomy" id="97098"/>
    <lineage>
        <taxon>Eukaryota</taxon>
        <taxon>Fungi</taxon>
        <taxon>Fungi incertae sedis</taxon>
        <taxon>Mucoromycota</taxon>
        <taxon>Mucoromycotina</taxon>
        <taxon>Mucoromycetes</taxon>
        <taxon>Mucorales</taxon>
        <taxon>Mucorineae</taxon>
        <taxon>Mucoraceae</taxon>
        <taxon>Mucor</taxon>
    </lineage>
</organism>
<dbReference type="OrthoDB" id="2100128at2759"/>
<gene>
    <name evidence="2" type="ORF">INT46_011737</name>
</gene>
<evidence type="ECO:0000313" key="2">
    <source>
        <dbReference type="EMBL" id="KAG2215367.1"/>
    </source>
</evidence>
<dbReference type="EMBL" id="JAEPRC010000009">
    <property type="protein sequence ID" value="KAG2215367.1"/>
    <property type="molecule type" value="Genomic_DNA"/>
</dbReference>
<keyword evidence="3" id="KW-1185">Reference proteome</keyword>